<gene>
    <name evidence="2" type="ORF">VC83_02512</name>
</gene>
<dbReference type="Proteomes" id="UP000077154">
    <property type="component" value="Unassembled WGS sequence"/>
</dbReference>
<name>A0A177AGB7_9PEZI</name>
<organism evidence="2">
    <name type="scientific">Pseudogymnoascus destructans</name>
    <dbReference type="NCBI Taxonomy" id="655981"/>
    <lineage>
        <taxon>Eukaryota</taxon>
        <taxon>Fungi</taxon>
        <taxon>Dikarya</taxon>
        <taxon>Ascomycota</taxon>
        <taxon>Pezizomycotina</taxon>
        <taxon>Leotiomycetes</taxon>
        <taxon>Thelebolales</taxon>
        <taxon>Thelebolaceae</taxon>
        <taxon>Pseudogymnoascus</taxon>
    </lineage>
</organism>
<feature type="compositionally biased region" description="Polar residues" evidence="1">
    <location>
        <begin position="17"/>
        <end position="27"/>
    </location>
</feature>
<feature type="region of interest" description="Disordered" evidence="1">
    <location>
        <begin position="95"/>
        <end position="115"/>
    </location>
</feature>
<feature type="region of interest" description="Disordered" evidence="1">
    <location>
        <begin position="1"/>
        <end position="39"/>
    </location>
</feature>
<dbReference type="RefSeq" id="XP_024326432.1">
    <property type="nucleotide sequence ID" value="XM_024466173.1"/>
</dbReference>
<sequence length="297" mass="33420">MISSSQPSESPKISPSLFAQSSSTLRGGTQEPEKPEHGFEEFMDSIQGSNRIENVLISSSPNIRHKRDRSPSSPTLPQPLNVSPVKLVTKGLQNAGSIAGSDRPPKKLKESHAEPESETRFYYQCKSGQDLLLPVAVNDTVIRLRTKKEMEESGKQSKYDVFDGPWTVLGISETSFPLSFDFFVLEEEDSDSTVSRQAKWDKMLTTKVKLNFPEGSMADSWVEISRLLPAIDHKAVGDSYEVVKIRQKRLRLYTRAEAKQMEATQYDDKWVKTLLAQHGHIARNKIIVDEYLCSWAG</sequence>
<proteinExistence type="predicted"/>
<reference evidence="2" key="1">
    <citation type="submission" date="2016-03" db="EMBL/GenBank/DDBJ databases">
        <title>Updated assembly of Pseudogymnoascus destructans, the fungus causing white-nose syndrome of bats.</title>
        <authorList>
            <person name="Palmer J.M."/>
            <person name="Drees K.P."/>
            <person name="Foster J.T."/>
            <person name="Lindner D.L."/>
        </authorList>
    </citation>
    <scope>NUCLEOTIDE SEQUENCE [LARGE SCALE GENOMIC DNA]</scope>
    <source>
        <strain evidence="2">20631-21</strain>
    </source>
</reference>
<dbReference type="AlphaFoldDB" id="A0A177AGB7"/>
<dbReference type="GeneID" id="36285593"/>
<protein>
    <submittedName>
        <fullName evidence="2">Uncharacterized protein</fullName>
    </submittedName>
</protein>
<accession>A0A177AGB7</accession>
<feature type="compositionally biased region" description="Low complexity" evidence="1">
    <location>
        <begin position="1"/>
        <end position="16"/>
    </location>
</feature>
<dbReference type="EMBL" id="KV441390">
    <property type="protein sequence ID" value="OAF61155.1"/>
    <property type="molecule type" value="Genomic_DNA"/>
</dbReference>
<dbReference type="VEuPathDB" id="FungiDB:GMDG_07362"/>
<dbReference type="OrthoDB" id="3438474at2759"/>
<feature type="compositionally biased region" description="Polar residues" evidence="1">
    <location>
        <begin position="71"/>
        <end position="81"/>
    </location>
</feature>
<feature type="region of interest" description="Disordered" evidence="1">
    <location>
        <begin position="56"/>
        <end position="81"/>
    </location>
</feature>
<evidence type="ECO:0000256" key="1">
    <source>
        <dbReference type="SAM" id="MobiDB-lite"/>
    </source>
</evidence>
<evidence type="ECO:0000313" key="2">
    <source>
        <dbReference type="EMBL" id="OAF61155.1"/>
    </source>
</evidence>
<feature type="compositionally biased region" description="Basic and acidic residues" evidence="1">
    <location>
        <begin position="103"/>
        <end position="115"/>
    </location>
</feature>